<dbReference type="SMART" id="SM00332">
    <property type="entry name" value="PP2Cc"/>
    <property type="match status" value="1"/>
</dbReference>
<comment type="caution">
    <text evidence="2">The sequence shown here is derived from an EMBL/GenBank/DDBJ whole genome shotgun (WGS) entry which is preliminary data.</text>
</comment>
<dbReference type="SUPFAM" id="SSF81606">
    <property type="entry name" value="PP2C-like"/>
    <property type="match status" value="1"/>
</dbReference>
<dbReference type="Proteomes" id="UP000217838">
    <property type="component" value="Unassembled WGS sequence"/>
</dbReference>
<protein>
    <submittedName>
        <fullName evidence="2">Serine/threonine protein phosphatase</fullName>
    </submittedName>
</protein>
<dbReference type="NCBIfam" id="NF033484">
    <property type="entry name" value="Stp1_PP2C_phos"/>
    <property type="match status" value="1"/>
</dbReference>
<proteinExistence type="predicted"/>
<dbReference type="InterPro" id="IPR036457">
    <property type="entry name" value="PPM-type-like_dom_sf"/>
</dbReference>
<name>A0A2A4YD30_UNCAE</name>
<dbReference type="Pfam" id="PF00481">
    <property type="entry name" value="PP2C"/>
    <property type="match status" value="1"/>
</dbReference>
<dbReference type="AlphaFoldDB" id="A0A2A4YD30"/>
<dbReference type="InterPro" id="IPR001932">
    <property type="entry name" value="PPM-type_phosphatase-like_dom"/>
</dbReference>
<reference evidence="3" key="1">
    <citation type="submission" date="2017-08" db="EMBL/GenBank/DDBJ databases">
        <title>A dynamic microbial community with high functional redundancy inhabits the cold, oxic subseafloor aquifer.</title>
        <authorList>
            <person name="Tully B.J."/>
            <person name="Wheat C.G."/>
            <person name="Glazer B.T."/>
            <person name="Huber J.A."/>
        </authorList>
    </citation>
    <scope>NUCLEOTIDE SEQUENCE [LARGE SCALE GENOMIC DNA]</scope>
</reference>
<dbReference type="PANTHER" id="PTHR13832:SF860">
    <property type="entry name" value="PROTEIN PHOSPHATASE PHPP"/>
    <property type="match status" value="1"/>
</dbReference>
<dbReference type="InterPro" id="IPR015655">
    <property type="entry name" value="PP2C"/>
</dbReference>
<dbReference type="EMBL" id="NVUU01000099">
    <property type="protein sequence ID" value="PCI92520.1"/>
    <property type="molecule type" value="Genomic_DNA"/>
</dbReference>
<sequence>MLMSECQFILKSFGHSDVGLVRNNNEDVFLQVSRHNFFALADGMGGHKAGEVAAQETVVYLSSCIEKMFKFHKESSLDVVQIKDNLSHYIEHSNTRIYQLGKENDSYKGMGTTLCSLLFYRNRLIRAHVGDSRIYLYRNNTLTQLTYDHTLYNKLIMQGKLEEAIEKGIRYKNVLTRAIGAYKSLTPEISLSVVEPEDLYLMCSDGLSDYVTDEEISCILDAETTLKEKGLELIARAKSKKSSDNITVLLTQVE</sequence>
<evidence type="ECO:0000259" key="1">
    <source>
        <dbReference type="PROSITE" id="PS51746"/>
    </source>
</evidence>
<evidence type="ECO:0000313" key="2">
    <source>
        <dbReference type="EMBL" id="PCI92520.1"/>
    </source>
</evidence>
<organism evidence="2 3">
    <name type="scientific">Aerophobetes bacterium</name>
    <dbReference type="NCBI Taxonomy" id="2030807"/>
    <lineage>
        <taxon>Bacteria</taxon>
        <taxon>Candidatus Aerophobota</taxon>
    </lineage>
</organism>
<dbReference type="GO" id="GO:0004722">
    <property type="term" value="F:protein serine/threonine phosphatase activity"/>
    <property type="evidence" value="ECO:0007669"/>
    <property type="project" value="InterPro"/>
</dbReference>
<accession>A0A2A4YD30</accession>
<dbReference type="SMART" id="SM00331">
    <property type="entry name" value="PP2C_SIG"/>
    <property type="match status" value="1"/>
</dbReference>
<dbReference type="CDD" id="cd00143">
    <property type="entry name" value="PP2Cc"/>
    <property type="match status" value="1"/>
</dbReference>
<evidence type="ECO:0000313" key="3">
    <source>
        <dbReference type="Proteomes" id="UP000217838"/>
    </source>
</evidence>
<feature type="domain" description="PPM-type phosphatase" evidence="1">
    <location>
        <begin position="12"/>
        <end position="253"/>
    </location>
</feature>
<dbReference type="Gene3D" id="3.60.40.10">
    <property type="entry name" value="PPM-type phosphatase domain"/>
    <property type="match status" value="1"/>
</dbReference>
<gene>
    <name evidence="2" type="ORF">COB11_07210</name>
</gene>
<dbReference type="PROSITE" id="PS51746">
    <property type="entry name" value="PPM_2"/>
    <property type="match status" value="1"/>
</dbReference>
<dbReference type="PANTHER" id="PTHR13832">
    <property type="entry name" value="PROTEIN PHOSPHATASE 2C"/>
    <property type="match status" value="1"/>
</dbReference>